<dbReference type="AlphaFoldDB" id="A0AAQ2Y4E7"/>
<sequence>MLVKQIVELSSLPLPSNGSSWLNHWEKQYGAFARYCAAECCDQPPETIAYVRRKEAFDSWDPCYIVPLCSECDMQSKKAFIACQRSLAVITSL</sequence>
<protein>
    <submittedName>
        <fullName evidence="1">Uncharacterized protein</fullName>
    </submittedName>
</protein>
<geneLocation type="plasmid" evidence="1 2">
    <name>p_1</name>
</geneLocation>
<dbReference type="Proteomes" id="UP001219537">
    <property type="component" value="Plasmid p_1"/>
</dbReference>
<name>A0AAQ2Y4E7_9VIBR</name>
<evidence type="ECO:0000313" key="1">
    <source>
        <dbReference type="EMBL" id="WDG12000.1"/>
    </source>
</evidence>
<proteinExistence type="predicted"/>
<gene>
    <name evidence="1" type="ORF">PUN50_27290</name>
</gene>
<organism evidence="1 2">
    <name type="scientific">Vibrio campbellii</name>
    <dbReference type="NCBI Taxonomy" id="680"/>
    <lineage>
        <taxon>Bacteria</taxon>
        <taxon>Pseudomonadati</taxon>
        <taxon>Pseudomonadota</taxon>
        <taxon>Gammaproteobacteria</taxon>
        <taxon>Vibrionales</taxon>
        <taxon>Vibrionaceae</taxon>
        <taxon>Vibrio</taxon>
    </lineage>
</organism>
<accession>A0AAQ2Y4E7</accession>
<dbReference type="RefSeq" id="WP_274292222.1">
    <property type="nucleotide sequence ID" value="NZ_CP117990.1"/>
</dbReference>
<evidence type="ECO:0000313" key="2">
    <source>
        <dbReference type="Proteomes" id="UP001219537"/>
    </source>
</evidence>
<reference evidence="1" key="1">
    <citation type="submission" date="2023-02" db="EMBL/GenBank/DDBJ databases">
        <title>Isolation, identification, and genome analysis of Vibrio campbellii in the Penaeus vannamei larvae stage.</title>
        <authorList>
            <person name="Huang T."/>
            <person name="Zhang B."/>
        </authorList>
    </citation>
    <scope>NUCLEOTIDE SEQUENCE</scope>
    <source>
        <strain evidence="1">20220413_1</strain>
        <plasmid evidence="1">p_1</plasmid>
    </source>
</reference>
<keyword evidence="1" id="KW-0614">Plasmid</keyword>
<dbReference type="EMBL" id="CP117990">
    <property type="protein sequence ID" value="WDG12000.1"/>
    <property type="molecule type" value="Genomic_DNA"/>
</dbReference>